<name>A0A1B6QKV0_SORBI</name>
<dbReference type="Proteomes" id="UP000000768">
    <property type="component" value="Chromosome 1"/>
</dbReference>
<dbReference type="InParanoid" id="A0A1B6QKV0"/>
<organism evidence="2 3">
    <name type="scientific">Sorghum bicolor</name>
    <name type="common">Sorghum</name>
    <name type="synonym">Sorghum vulgare</name>
    <dbReference type="NCBI Taxonomy" id="4558"/>
    <lineage>
        <taxon>Eukaryota</taxon>
        <taxon>Viridiplantae</taxon>
        <taxon>Streptophyta</taxon>
        <taxon>Embryophyta</taxon>
        <taxon>Tracheophyta</taxon>
        <taxon>Spermatophyta</taxon>
        <taxon>Magnoliopsida</taxon>
        <taxon>Liliopsida</taxon>
        <taxon>Poales</taxon>
        <taxon>Poaceae</taxon>
        <taxon>PACMAD clade</taxon>
        <taxon>Panicoideae</taxon>
        <taxon>Andropogonodae</taxon>
        <taxon>Andropogoneae</taxon>
        <taxon>Sorghinae</taxon>
        <taxon>Sorghum</taxon>
    </lineage>
</organism>
<evidence type="ECO:0000313" key="3">
    <source>
        <dbReference type="Proteomes" id="UP000000768"/>
    </source>
</evidence>
<evidence type="ECO:0000256" key="1">
    <source>
        <dbReference type="SAM" id="MobiDB-lite"/>
    </source>
</evidence>
<dbReference type="EMBL" id="CM000760">
    <property type="protein sequence ID" value="KXG38551.1"/>
    <property type="molecule type" value="Genomic_DNA"/>
</dbReference>
<dbReference type="Gramene" id="KXG38551">
    <property type="protein sequence ID" value="KXG38551"/>
    <property type="gene ID" value="SORBI_3001G251000"/>
</dbReference>
<reference evidence="3" key="2">
    <citation type="journal article" date="2018" name="Plant J.">
        <title>The Sorghum bicolor reference genome: improved assembly, gene annotations, a transcriptome atlas, and signatures of genome organization.</title>
        <authorList>
            <person name="McCormick R.F."/>
            <person name="Truong S.K."/>
            <person name="Sreedasyam A."/>
            <person name="Jenkins J."/>
            <person name="Shu S."/>
            <person name="Sims D."/>
            <person name="Kennedy M."/>
            <person name="Amirebrahimi M."/>
            <person name="Weers B.D."/>
            <person name="McKinley B."/>
            <person name="Mattison A."/>
            <person name="Morishige D.T."/>
            <person name="Grimwood J."/>
            <person name="Schmutz J."/>
            <person name="Mullet J.E."/>
        </authorList>
    </citation>
    <scope>NUCLEOTIDE SEQUENCE [LARGE SCALE GENOMIC DNA]</scope>
    <source>
        <strain evidence="3">cv. BTx623</strain>
    </source>
</reference>
<proteinExistence type="predicted"/>
<evidence type="ECO:0000313" key="2">
    <source>
        <dbReference type="EMBL" id="KXG38551.1"/>
    </source>
</evidence>
<dbReference type="AlphaFoldDB" id="A0A1B6QKV0"/>
<feature type="region of interest" description="Disordered" evidence="1">
    <location>
        <begin position="37"/>
        <end position="60"/>
    </location>
</feature>
<reference evidence="2 3" key="1">
    <citation type="journal article" date="2009" name="Nature">
        <title>The Sorghum bicolor genome and the diversification of grasses.</title>
        <authorList>
            <person name="Paterson A.H."/>
            <person name="Bowers J.E."/>
            <person name="Bruggmann R."/>
            <person name="Dubchak I."/>
            <person name="Grimwood J."/>
            <person name="Gundlach H."/>
            <person name="Haberer G."/>
            <person name="Hellsten U."/>
            <person name="Mitros T."/>
            <person name="Poliakov A."/>
            <person name="Schmutz J."/>
            <person name="Spannagl M."/>
            <person name="Tang H."/>
            <person name="Wang X."/>
            <person name="Wicker T."/>
            <person name="Bharti A.K."/>
            <person name="Chapman J."/>
            <person name="Feltus F.A."/>
            <person name="Gowik U."/>
            <person name="Grigoriev I.V."/>
            <person name="Lyons E."/>
            <person name="Maher C.A."/>
            <person name="Martis M."/>
            <person name="Narechania A."/>
            <person name="Otillar R.P."/>
            <person name="Penning B.W."/>
            <person name="Salamov A.A."/>
            <person name="Wang Y."/>
            <person name="Zhang L."/>
            <person name="Carpita N.C."/>
            <person name="Freeling M."/>
            <person name="Gingle A.R."/>
            <person name="Hash C.T."/>
            <person name="Keller B."/>
            <person name="Klein P."/>
            <person name="Kresovich S."/>
            <person name="McCann M.C."/>
            <person name="Ming R."/>
            <person name="Peterson D.G."/>
            <person name="Mehboob-ur-Rahman"/>
            <person name="Ware D."/>
            <person name="Westhoff P."/>
            <person name="Mayer K.F."/>
            <person name="Messing J."/>
            <person name="Rokhsar D.S."/>
        </authorList>
    </citation>
    <scope>NUCLEOTIDE SEQUENCE [LARGE SCALE GENOMIC DNA]</scope>
    <source>
        <strain evidence="3">cv. BTx623</strain>
    </source>
</reference>
<protein>
    <submittedName>
        <fullName evidence="2">Uncharacterized protein</fullName>
    </submittedName>
</protein>
<accession>A0A1B6QKV0</accession>
<keyword evidence="3" id="KW-1185">Reference proteome</keyword>
<sequence>MMLRRFRWVIGRPFCRVRRRSARPEVQLGDRRPFCRVRRRSASTGRARPQLGHDLHSRRSAPRRSASVFFLLDSMML</sequence>
<gene>
    <name evidence="2" type="ORF">SORBI_3001G251000</name>
</gene>